<dbReference type="Proteomes" id="UP001054945">
    <property type="component" value="Unassembled WGS sequence"/>
</dbReference>
<dbReference type="GO" id="GO:0005886">
    <property type="term" value="C:plasma membrane"/>
    <property type="evidence" value="ECO:0007669"/>
    <property type="project" value="TreeGrafter"/>
</dbReference>
<evidence type="ECO:0000259" key="6">
    <source>
        <dbReference type="PROSITE" id="PS50104"/>
    </source>
</evidence>
<evidence type="ECO:0000256" key="3">
    <source>
        <dbReference type="ARBA" id="ARBA00022729"/>
    </source>
</evidence>
<comment type="caution">
    <text evidence="7">The sequence shown here is derived from an EMBL/GenBank/DDBJ whole genome shotgun (WGS) entry which is preliminary data.</text>
</comment>
<proteinExistence type="predicted"/>
<dbReference type="PANTHER" id="PTHR24365">
    <property type="entry name" value="TOLL-LIKE RECEPTOR"/>
    <property type="match status" value="1"/>
</dbReference>
<evidence type="ECO:0000256" key="5">
    <source>
        <dbReference type="ARBA" id="ARBA00023136"/>
    </source>
</evidence>
<dbReference type="Gene3D" id="3.40.50.10140">
    <property type="entry name" value="Toll/interleukin-1 receptor homology (TIR) domain"/>
    <property type="match status" value="1"/>
</dbReference>
<dbReference type="SMART" id="SM00255">
    <property type="entry name" value="TIR"/>
    <property type="match status" value="1"/>
</dbReference>
<keyword evidence="3" id="KW-0732">Signal</keyword>
<accession>A0AAV4VIB1</accession>
<comment type="subcellular location">
    <subcellularLocation>
        <location evidence="1">Membrane</location>
    </subcellularLocation>
</comment>
<dbReference type="SUPFAM" id="SSF52200">
    <property type="entry name" value="Toll/Interleukin receptor TIR domain"/>
    <property type="match status" value="1"/>
</dbReference>
<evidence type="ECO:0000256" key="4">
    <source>
        <dbReference type="ARBA" id="ARBA00022989"/>
    </source>
</evidence>
<dbReference type="InterPro" id="IPR035897">
    <property type="entry name" value="Toll_tir_struct_dom_sf"/>
</dbReference>
<reference evidence="7 8" key="1">
    <citation type="submission" date="2021-06" db="EMBL/GenBank/DDBJ databases">
        <title>Caerostris extrusa draft genome.</title>
        <authorList>
            <person name="Kono N."/>
            <person name="Arakawa K."/>
        </authorList>
    </citation>
    <scope>NUCLEOTIDE SEQUENCE [LARGE SCALE GENOMIC DNA]</scope>
</reference>
<evidence type="ECO:0000313" key="8">
    <source>
        <dbReference type="Proteomes" id="UP001054945"/>
    </source>
</evidence>
<dbReference type="GO" id="GO:0038023">
    <property type="term" value="F:signaling receptor activity"/>
    <property type="evidence" value="ECO:0007669"/>
    <property type="project" value="TreeGrafter"/>
</dbReference>
<dbReference type="Pfam" id="PF01582">
    <property type="entry name" value="TIR"/>
    <property type="match status" value="1"/>
</dbReference>
<feature type="domain" description="TIR" evidence="6">
    <location>
        <begin position="36"/>
        <end position="172"/>
    </location>
</feature>
<keyword evidence="2" id="KW-0812">Transmembrane</keyword>
<name>A0AAV4VIB1_CAEEX</name>
<keyword evidence="5" id="KW-0472">Membrane</keyword>
<organism evidence="7 8">
    <name type="scientific">Caerostris extrusa</name>
    <name type="common">Bark spider</name>
    <name type="synonym">Caerostris bankana</name>
    <dbReference type="NCBI Taxonomy" id="172846"/>
    <lineage>
        <taxon>Eukaryota</taxon>
        <taxon>Metazoa</taxon>
        <taxon>Ecdysozoa</taxon>
        <taxon>Arthropoda</taxon>
        <taxon>Chelicerata</taxon>
        <taxon>Arachnida</taxon>
        <taxon>Araneae</taxon>
        <taxon>Araneomorphae</taxon>
        <taxon>Entelegynae</taxon>
        <taxon>Araneoidea</taxon>
        <taxon>Araneidae</taxon>
        <taxon>Caerostris</taxon>
    </lineage>
</organism>
<dbReference type="AlphaFoldDB" id="A0AAV4VIB1"/>
<gene>
    <name evidence="7" type="primary">Tl</name>
    <name evidence="7" type="ORF">CEXT_722601</name>
</gene>
<protein>
    <submittedName>
        <fullName evidence="7">Protein toll</fullName>
    </submittedName>
</protein>
<dbReference type="GO" id="GO:0007165">
    <property type="term" value="P:signal transduction"/>
    <property type="evidence" value="ECO:0007669"/>
    <property type="project" value="InterPro"/>
</dbReference>
<keyword evidence="8" id="KW-1185">Reference proteome</keyword>
<evidence type="ECO:0000256" key="2">
    <source>
        <dbReference type="ARBA" id="ARBA00022692"/>
    </source>
</evidence>
<keyword evidence="4" id="KW-1133">Transmembrane helix</keyword>
<evidence type="ECO:0000313" key="7">
    <source>
        <dbReference type="EMBL" id="GIY69180.1"/>
    </source>
</evidence>
<dbReference type="InterPro" id="IPR000157">
    <property type="entry name" value="TIR_dom"/>
</dbReference>
<dbReference type="EMBL" id="BPLR01014502">
    <property type="protein sequence ID" value="GIY69180.1"/>
    <property type="molecule type" value="Genomic_DNA"/>
</dbReference>
<sequence length="199" mass="23461">MAGGKIAWTRYEMHVKVWLYSHGVTWVKEKDIDRDKQYDAFISFSHKDQDLVIMDLINGIETRDPNVKLFLHYKHFLPGEYIHLNIMRAVHLSKRTVLVLSKSFLESEWCLFEFKAAHVEALKDRVNRIIIVKMNDLPKDEELPEEIQVYLKSTTYLTWGDKYFWDTLLYTLPRSDSPPITPNLKHDPKFPIIKANPTA</sequence>
<evidence type="ECO:0000256" key="1">
    <source>
        <dbReference type="ARBA" id="ARBA00004370"/>
    </source>
</evidence>
<dbReference type="PROSITE" id="PS50104">
    <property type="entry name" value="TIR"/>
    <property type="match status" value="1"/>
</dbReference>
<dbReference type="PANTHER" id="PTHR24365:SF541">
    <property type="entry name" value="PROTEIN TOLL-RELATED"/>
    <property type="match status" value="1"/>
</dbReference>